<organism evidence="14 15">
    <name type="scientific">Vibrio caribbeanicus ATCC BAA-2122</name>
    <dbReference type="NCBI Taxonomy" id="796620"/>
    <lineage>
        <taxon>Bacteria</taxon>
        <taxon>Pseudomonadati</taxon>
        <taxon>Pseudomonadota</taxon>
        <taxon>Gammaproteobacteria</taxon>
        <taxon>Vibrionales</taxon>
        <taxon>Vibrionaceae</taxon>
        <taxon>Vibrio</taxon>
    </lineage>
</organism>
<evidence type="ECO:0000313" key="15">
    <source>
        <dbReference type="Proteomes" id="UP000002943"/>
    </source>
</evidence>
<feature type="domain" description="PpiC" evidence="13">
    <location>
        <begin position="268"/>
        <end position="361"/>
    </location>
</feature>
<dbReference type="STRING" id="796620.VIBC2010_18514"/>
<accession>E3BHX5</accession>
<keyword evidence="11 14" id="KW-0413">Isomerase</keyword>
<keyword evidence="7" id="KW-0143">Chaperone</keyword>
<evidence type="ECO:0000256" key="12">
    <source>
        <dbReference type="SAM" id="Phobius"/>
    </source>
</evidence>
<evidence type="ECO:0000313" key="14">
    <source>
        <dbReference type="EMBL" id="EFP97414.1"/>
    </source>
</evidence>
<dbReference type="InterPro" id="IPR023058">
    <property type="entry name" value="PPIase_PpiC_CS"/>
</dbReference>
<comment type="caution">
    <text evidence="14">The sequence shown here is derived from an EMBL/GenBank/DDBJ whole genome shotgun (WGS) entry which is preliminary data.</text>
</comment>
<dbReference type="RefSeq" id="WP_009600606.1">
    <property type="nucleotide sequence ID" value="NZ_AEIU01000059.1"/>
</dbReference>
<dbReference type="InterPro" id="IPR000297">
    <property type="entry name" value="PPIase_PpiC"/>
</dbReference>
<dbReference type="Proteomes" id="UP000002943">
    <property type="component" value="Unassembled WGS sequence"/>
</dbReference>
<dbReference type="EMBL" id="AEIU01000059">
    <property type="protein sequence ID" value="EFP97414.1"/>
    <property type="molecule type" value="Genomic_DNA"/>
</dbReference>
<keyword evidence="5 12" id="KW-1133">Transmembrane helix</keyword>
<dbReference type="InterPro" id="IPR027304">
    <property type="entry name" value="Trigger_fact/SurA_dom_sf"/>
</dbReference>
<dbReference type="Gene3D" id="1.10.4030.10">
    <property type="entry name" value="Porin chaperone SurA, peptide-binding domain"/>
    <property type="match status" value="1"/>
</dbReference>
<evidence type="ECO:0000256" key="10">
    <source>
        <dbReference type="ARBA" id="ARBA00042775"/>
    </source>
</evidence>
<dbReference type="InterPro" id="IPR046357">
    <property type="entry name" value="PPIase_dom_sf"/>
</dbReference>
<dbReference type="NCBIfam" id="NF008054">
    <property type="entry name" value="PRK10788.1"/>
    <property type="match status" value="1"/>
</dbReference>
<dbReference type="PROSITE" id="PS50198">
    <property type="entry name" value="PPIC_PPIASE_2"/>
    <property type="match status" value="1"/>
</dbReference>
<evidence type="ECO:0000256" key="1">
    <source>
        <dbReference type="ARBA" id="ARBA00004382"/>
    </source>
</evidence>
<comment type="subcellular location">
    <subcellularLocation>
        <location evidence="1">Cell inner membrane</location>
        <topology evidence="1">Single-pass type II membrane protein</topology>
        <orientation evidence="1">Periplasmic side</orientation>
    </subcellularLocation>
</comment>
<evidence type="ECO:0000256" key="9">
    <source>
        <dbReference type="ARBA" id="ARBA00040743"/>
    </source>
</evidence>
<dbReference type="OrthoDB" id="9812372at2"/>
<dbReference type="AlphaFoldDB" id="E3BHX5"/>
<reference evidence="14 15" key="1">
    <citation type="journal article" date="2012" name="Int. J. Syst. Evol. Microbiol.">
        <title>Vibrio caribbeanicus sp. nov., isolated from the marine sponge Scleritoderma cyanea.</title>
        <authorList>
            <person name="Hoffmann M."/>
            <person name="Monday S.R."/>
            <person name="Allard M.W."/>
            <person name="Strain E.A."/>
            <person name="Whittaker P."/>
            <person name="Naum M."/>
            <person name="McCarthy P.J."/>
            <person name="Lopez J.V."/>
            <person name="Fischer M."/>
            <person name="Brown E.W."/>
        </authorList>
    </citation>
    <scope>NUCLEOTIDE SEQUENCE [LARGE SCALE GENOMIC DNA]</scope>
    <source>
        <strain evidence="14 15">ATCC BAA-2122</strain>
    </source>
</reference>
<dbReference type="PANTHER" id="PTHR47529:SF1">
    <property type="entry name" value="PERIPLASMIC CHAPERONE PPID"/>
    <property type="match status" value="1"/>
</dbReference>
<evidence type="ECO:0000256" key="3">
    <source>
        <dbReference type="ARBA" id="ARBA00022519"/>
    </source>
</evidence>
<evidence type="ECO:0000259" key="13">
    <source>
        <dbReference type="PROSITE" id="PS50198"/>
    </source>
</evidence>
<evidence type="ECO:0000256" key="7">
    <source>
        <dbReference type="ARBA" id="ARBA00023186"/>
    </source>
</evidence>
<dbReference type="Gene3D" id="3.10.50.40">
    <property type="match status" value="1"/>
</dbReference>
<dbReference type="PANTHER" id="PTHR47529">
    <property type="entry name" value="PEPTIDYL-PROLYL CIS-TRANS ISOMERASE D"/>
    <property type="match status" value="1"/>
</dbReference>
<keyword evidence="11" id="KW-0697">Rotamase</keyword>
<dbReference type="GO" id="GO:0005886">
    <property type="term" value="C:plasma membrane"/>
    <property type="evidence" value="ECO:0007669"/>
    <property type="project" value="UniProtKB-SubCell"/>
</dbReference>
<dbReference type="InterPro" id="IPR052029">
    <property type="entry name" value="PpiD_chaperone"/>
</dbReference>
<evidence type="ECO:0000256" key="8">
    <source>
        <dbReference type="ARBA" id="ARBA00038408"/>
    </source>
</evidence>
<comment type="similarity">
    <text evidence="8">Belongs to the PpiD chaperone family.</text>
</comment>
<protein>
    <recommendedName>
        <fullName evidence="9">Periplasmic chaperone PpiD</fullName>
    </recommendedName>
    <alternativeName>
        <fullName evidence="10">Periplasmic folding chaperone</fullName>
    </alternativeName>
</protein>
<name>E3BHX5_9VIBR</name>
<dbReference type="Pfam" id="PF13624">
    <property type="entry name" value="SurA_N_3"/>
    <property type="match status" value="1"/>
</dbReference>
<keyword evidence="6 12" id="KW-0472">Membrane</keyword>
<evidence type="ECO:0000256" key="6">
    <source>
        <dbReference type="ARBA" id="ARBA00023136"/>
    </source>
</evidence>
<dbReference type="SUPFAM" id="SSF54534">
    <property type="entry name" value="FKBP-like"/>
    <property type="match status" value="1"/>
</dbReference>
<evidence type="ECO:0000256" key="11">
    <source>
        <dbReference type="PROSITE-ProRule" id="PRU00278"/>
    </source>
</evidence>
<dbReference type="PROSITE" id="PS01096">
    <property type="entry name" value="PPIC_PPIASE_1"/>
    <property type="match status" value="1"/>
</dbReference>
<dbReference type="GO" id="GO:0003755">
    <property type="term" value="F:peptidyl-prolyl cis-trans isomerase activity"/>
    <property type="evidence" value="ECO:0007669"/>
    <property type="project" value="UniProtKB-KW"/>
</dbReference>
<gene>
    <name evidence="14" type="ORF">VIBC2010_18514</name>
</gene>
<evidence type="ECO:0000256" key="5">
    <source>
        <dbReference type="ARBA" id="ARBA00022989"/>
    </source>
</evidence>
<keyword evidence="3" id="KW-0997">Cell inner membrane</keyword>
<dbReference type="SUPFAM" id="SSF109998">
    <property type="entry name" value="Triger factor/SurA peptide-binding domain-like"/>
    <property type="match status" value="1"/>
</dbReference>
<dbReference type="eggNOG" id="COG0760">
    <property type="taxonomic scope" value="Bacteria"/>
</dbReference>
<feature type="transmembrane region" description="Helical" evidence="12">
    <location>
        <begin position="12"/>
        <end position="34"/>
    </location>
</feature>
<evidence type="ECO:0000256" key="4">
    <source>
        <dbReference type="ARBA" id="ARBA00022692"/>
    </source>
</evidence>
<proteinExistence type="inferred from homology"/>
<dbReference type="Pfam" id="PF00639">
    <property type="entry name" value="Rotamase"/>
    <property type="match status" value="1"/>
</dbReference>
<keyword evidence="2" id="KW-1003">Cell membrane</keyword>
<evidence type="ECO:0000256" key="2">
    <source>
        <dbReference type="ARBA" id="ARBA00022475"/>
    </source>
</evidence>
<keyword evidence="4 12" id="KW-0812">Transmembrane</keyword>
<keyword evidence="15" id="KW-1185">Reference proteome</keyword>
<sequence>MMERMREGASGVAVKVILGVIILSFVFTGVSGYIGSGASSSAAKVGNDEISRGDFEREYQNQRNQMQAQLGDYFSNLLADQNYVNTFRKSVLDRMIDDKLIERHAESLGLRVSDAQVRQQIFEFPQFQVEGKFDEDVYQATLRRAGFTAHTFSEDLRKNILREQLRNAIEGTDFSLAGEVESQSKLISQTRDVKKITLSLSDFAKKVKLSDEEINDYYQQHTSQYTRPEQMKVAYIELSAEKLKNNIVVSDNDAKAYYQDNIDKYTSEEQRRVSHILIQGDNKEKAQKVLDKLNAGADFATLAKEDSEDVGSAEEGGSLGWIERDVMDPEFEKAAFALKQPGETTGLVKSEFGYHIIKLDELKAPETESYETVEKAIKQELKDQKAADEFYALQAQLETQAYESPDSLDAAAEAIKANIQTTDFISDANAPDLLKSAPVLQALANPEVKEDGLNSEVIEIAPEHVLVVRINDTRPEKLLPLSEVRDDVVEAATEVKAKESAEKLAISIVEELKSGKEDLLKKYGLQFGEAESLDRSSPIANVVFAMTKPTDGKIEYTQLRDLNGDFLIVGLTQVVSKPNKQYEEQIKAQLTRTNAQQDFTGLIKILRNETDIQYYVVTQ</sequence>